<dbReference type="Proteomes" id="UP000245626">
    <property type="component" value="Unassembled WGS sequence"/>
</dbReference>
<dbReference type="EMBL" id="KZ820042">
    <property type="protein sequence ID" value="PWN49493.1"/>
    <property type="molecule type" value="Genomic_DNA"/>
</dbReference>
<gene>
    <name evidence="1" type="ORF">IE53DRAFT_380504</name>
</gene>
<evidence type="ECO:0000313" key="1">
    <source>
        <dbReference type="EMBL" id="PWN49493.1"/>
    </source>
</evidence>
<reference evidence="1 2" key="1">
    <citation type="journal article" date="2018" name="Mol. Biol. Evol.">
        <title>Broad Genomic Sampling Reveals a Smut Pathogenic Ancestry of the Fungal Clade Ustilaginomycotina.</title>
        <authorList>
            <person name="Kijpornyongpan T."/>
            <person name="Mondo S.J."/>
            <person name="Barry K."/>
            <person name="Sandor L."/>
            <person name="Lee J."/>
            <person name="Lipzen A."/>
            <person name="Pangilinan J."/>
            <person name="LaButti K."/>
            <person name="Hainaut M."/>
            <person name="Henrissat B."/>
            <person name="Grigoriev I.V."/>
            <person name="Spatafora J.W."/>
            <person name="Aime M.C."/>
        </authorList>
    </citation>
    <scope>NUCLEOTIDE SEQUENCE [LARGE SCALE GENOMIC DNA]</scope>
    <source>
        <strain evidence="1 2">SA 807</strain>
    </source>
</reference>
<sequence length="1266" mass="141183">MHASQTGSPPQPHPQPLTQTNTDFFASSPNSSNDPNPFGSSPAENPQASAEKRSQHQPLASPLRPRAAKNARPLFLDHEDDDENDADFCELSSPPPRQHAERKRASPQPVRNGAALGPSNANKRARLDTSQEPPSSRSESPHPRTDRAESRSESPPNHDRFERRFLGTFVLSAWSMSKGTGYIKIGDSVKIVRKKQSQKQRTFITVQPSKSGLPPKRAKQTTLSFGSTAQGSSTKARTKEKEDYIVRFSNLRGFEVGRMPLEVAVWMSKLMDYDLAEFEGSVVDCPDSLTVGCDVILQVKAYVRYEAFFTSYAGSLQDNASGFESFRMETAETISEKNLRERKVSMLRLFRACDLKPSLTNSLLKTHKSTSDFGSEAMLDHFGGDVQASVDRANPSEPKKCPPTLTGKRSGSSPGLDPSEPISVDDDGNVKSELGDEQENDGTEVTINQLDQVYSKAQLHDSDLPEEEPPDSFAMELRPYQKQALGWMKGMERAQPQRNDANDDGRELSLHPLWEQYDFPIDFDNPSGNEQLLASNTKSFYFNPYTGDLSLDFQKSSKGSRGGILADEMGLGKTIMVASLIHANRGPAVEEGESESDEDPYRQTQSRSAARQMSLVSAFAASTDSNTTKTERRKAMMKASACRGRATLVVAPMSLLSQWRDELTRASQPGTLSAMLYYADTKADLIAQLEGGSVDVVITSYGTLVTEYKRFTDAGGFSSRHASSVAPLFNIEWLRVILDEAHHIKNRTTRNAKACCDLMARRRWCLTGTPIVNRLTDLFSLLKFLRVEPWGDFSFFNGFISKPFANKNPKALEVVQVVLESVLLRREKKMKDKDGKPIVELPPKILDIKRLTFSPLERQIYENVYNRAFLQYSVMKANGTVARNFSLIFSVLMRLRQAVCHPLLVLKGDKASGDDESQARSVFFSDSEGSEDLRRLVTRFQTRGEGEETDAYSAQVLEQLIRAQDGEGGSEEEDECPICFETKMATCYLPKCMHSGCKECILSFLQGCEDREEEPSCPTCRVGPVSAEDLIEAVRTRKRKNAIIEAIEGGGEQSPAVAGEGEGGEEEKEGDLPDSSQHSQPAIFFRKNDFRTSTKLEALIEHLNELRIEEPNFKGVIFSQFTSFLDLVEVVLKRNRHSFVRLDGTTSQKDREEVIKTFEREKRSMLFLISLRAGGVGLNLTSANKVWLLDCWWNSSTEDQAVDRVHRLGQTRPVTVYRYLIDDSIEDRIMAIQRRKTALVMNALAGPGSRGGQSEALQNLELLFSD</sequence>
<proteinExistence type="predicted"/>
<protein>
    <submittedName>
        <fullName evidence="1">Uncharacterized protein</fullName>
    </submittedName>
</protein>
<accession>A0ACD0NUG3</accession>
<keyword evidence="2" id="KW-1185">Reference proteome</keyword>
<organism evidence="1 2">
    <name type="scientific">Violaceomyces palustris</name>
    <dbReference type="NCBI Taxonomy" id="1673888"/>
    <lineage>
        <taxon>Eukaryota</taxon>
        <taxon>Fungi</taxon>
        <taxon>Dikarya</taxon>
        <taxon>Basidiomycota</taxon>
        <taxon>Ustilaginomycotina</taxon>
        <taxon>Ustilaginomycetes</taxon>
        <taxon>Violaceomycetales</taxon>
        <taxon>Violaceomycetaceae</taxon>
        <taxon>Violaceomyces</taxon>
    </lineage>
</organism>
<evidence type="ECO:0000313" key="2">
    <source>
        <dbReference type="Proteomes" id="UP000245626"/>
    </source>
</evidence>
<name>A0ACD0NUG3_9BASI</name>